<dbReference type="SUPFAM" id="SSF51905">
    <property type="entry name" value="FAD/NAD(P)-binding domain"/>
    <property type="match status" value="1"/>
</dbReference>
<dbReference type="GO" id="GO:0071949">
    <property type="term" value="F:FAD binding"/>
    <property type="evidence" value="ECO:0007669"/>
    <property type="project" value="InterPro"/>
</dbReference>
<gene>
    <name evidence="3" type="ORF">FRF71_10920</name>
</gene>
<dbReference type="Gene3D" id="3.50.50.60">
    <property type="entry name" value="FAD/NAD(P)-binding domain"/>
    <property type="match status" value="1"/>
</dbReference>
<dbReference type="Proteomes" id="UP000321172">
    <property type="component" value="Chromosome"/>
</dbReference>
<dbReference type="InterPro" id="IPR002938">
    <property type="entry name" value="FAD-bd"/>
</dbReference>
<keyword evidence="4" id="KW-1185">Reference proteome</keyword>
<evidence type="ECO:0000256" key="1">
    <source>
        <dbReference type="ARBA" id="ARBA00023002"/>
    </source>
</evidence>
<dbReference type="OrthoDB" id="9791689at2"/>
<evidence type="ECO:0000313" key="3">
    <source>
        <dbReference type="EMBL" id="QEA16601.1"/>
    </source>
</evidence>
<proteinExistence type="predicted"/>
<feature type="domain" description="FAD-binding" evidence="2">
    <location>
        <begin position="6"/>
        <end position="346"/>
    </location>
</feature>
<dbReference type="GO" id="GO:0008688">
    <property type="term" value="F:3-(3-hydroxyphenyl)propionate hydroxylase activity"/>
    <property type="evidence" value="ECO:0007669"/>
    <property type="project" value="TreeGrafter"/>
</dbReference>
<name>A0A5B8S507_9SPHN</name>
<dbReference type="KEGG" id="ngf:FRF71_10920"/>
<dbReference type="Gene3D" id="3.30.70.2450">
    <property type="match status" value="1"/>
</dbReference>
<dbReference type="InterPro" id="IPR050631">
    <property type="entry name" value="PheA/TfdB_FAD_monoxygenase"/>
</dbReference>
<dbReference type="PRINTS" id="PR00420">
    <property type="entry name" value="RNGMNOXGNASE"/>
</dbReference>
<dbReference type="PANTHER" id="PTHR43476">
    <property type="entry name" value="3-(3-HYDROXY-PHENYL)PROPIONATE/3-HYDROXYCINNAMIC ACID HYDROXYLASE"/>
    <property type="match status" value="1"/>
</dbReference>
<keyword evidence="1" id="KW-0560">Oxidoreductase</keyword>
<organism evidence="3 4">
    <name type="scientific">Novosphingobium ginsenosidimutans</name>
    <dbReference type="NCBI Taxonomy" id="1176536"/>
    <lineage>
        <taxon>Bacteria</taxon>
        <taxon>Pseudomonadati</taxon>
        <taxon>Pseudomonadota</taxon>
        <taxon>Alphaproteobacteria</taxon>
        <taxon>Sphingomonadales</taxon>
        <taxon>Sphingomonadaceae</taxon>
        <taxon>Novosphingobium</taxon>
    </lineage>
</organism>
<dbReference type="EMBL" id="CP042345">
    <property type="protein sequence ID" value="QEA16601.1"/>
    <property type="molecule type" value="Genomic_DNA"/>
</dbReference>
<keyword evidence="3" id="KW-0503">Monooxygenase</keyword>
<evidence type="ECO:0000259" key="2">
    <source>
        <dbReference type="Pfam" id="PF01494"/>
    </source>
</evidence>
<dbReference type="AlphaFoldDB" id="A0A5B8S507"/>
<dbReference type="Pfam" id="PF01494">
    <property type="entry name" value="FAD_binding_3"/>
    <property type="match status" value="1"/>
</dbReference>
<protein>
    <submittedName>
        <fullName evidence="3">FAD-dependent monooxygenase</fullName>
    </submittedName>
</protein>
<dbReference type="PANTHER" id="PTHR43476:SF3">
    <property type="entry name" value="FAD-BINDING MONOOXYGENASE"/>
    <property type="match status" value="1"/>
</dbReference>
<sequence>MASVERCQVMIAGAGPVGTVMATLLARAGIDVIVLEAGEDCAQDMRASTFHPPTLEMLDEIGITPMLLERGLKAPVYHWRDRRSGEVIEFDLTEIGDRTRYPFRIQCEQYHLSRALASGLEQYPNASVRFGHRLLSFEQDEQGVAIAAETPYSIAHFRADWLIGADGANSLVRKWLGTEFDGFTYPEKFLCLSTATELGDYLPGLAHVNYVSDPDEWLVLLRVPKLWRVLLPAAPDATDEELRSDAMKNAVFDRLTGDGAAVETYHRTVYRVHQRVAKSFLSGRVMLVGDACHLNNPLGGFGMNSGVHDAFNLAEKLLPAIKAGKPNGSLALYDRQRRTVTHAFTQAQTIKNMEFIQGGSDQAHERRRQEMLAIKQDDEQRRAYLLRQAMFESLEQAAAIQ</sequence>
<accession>A0A5B8S507</accession>
<dbReference type="GO" id="GO:0019622">
    <property type="term" value="P:3-(3-hydroxy)phenylpropionate catabolic process"/>
    <property type="evidence" value="ECO:0007669"/>
    <property type="project" value="TreeGrafter"/>
</dbReference>
<dbReference type="InterPro" id="IPR036188">
    <property type="entry name" value="FAD/NAD-bd_sf"/>
</dbReference>
<evidence type="ECO:0000313" key="4">
    <source>
        <dbReference type="Proteomes" id="UP000321172"/>
    </source>
</evidence>
<reference evidence="3 4" key="1">
    <citation type="journal article" date="2013" name="J. Microbiol. Biotechnol.">
        <title>Novosphingobium ginsenosidimutans sp. nov., with the ability to convert ginsenoside.</title>
        <authorList>
            <person name="Kim J.K."/>
            <person name="He D."/>
            <person name="Liu Q.M."/>
            <person name="Park H.Y."/>
            <person name="Jung M.S."/>
            <person name="Yoon M.H."/>
            <person name="Kim S.C."/>
            <person name="Im W.T."/>
        </authorList>
    </citation>
    <scope>NUCLEOTIDE SEQUENCE [LARGE SCALE GENOMIC DNA]</scope>
    <source>
        <strain evidence="3 4">FW-6</strain>
    </source>
</reference>